<feature type="transmembrane region" description="Helical" evidence="1">
    <location>
        <begin position="6"/>
        <end position="22"/>
    </location>
</feature>
<keyword evidence="1" id="KW-1133">Transmembrane helix</keyword>
<name>A0A843XV06_COLES</name>
<dbReference type="Proteomes" id="UP000652761">
    <property type="component" value="Unassembled WGS sequence"/>
</dbReference>
<sequence>MSILFYVIKVMVLMLEILLQLLPQQGGKPMMED</sequence>
<gene>
    <name evidence="2" type="ORF">Taro_056864</name>
</gene>
<reference evidence="2" key="1">
    <citation type="submission" date="2017-07" db="EMBL/GenBank/DDBJ databases">
        <title>Taro Niue Genome Assembly and Annotation.</title>
        <authorList>
            <person name="Atibalentja N."/>
            <person name="Keating K."/>
            <person name="Fields C.J."/>
        </authorList>
    </citation>
    <scope>NUCLEOTIDE SEQUENCE</scope>
    <source>
        <strain evidence="2">Niue_2</strain>
        <tissue evidence="2">Leaf</tissue>
    </source>
</reference>
<evidence type="ECO:0000256" key="1">
    <source>
        <dbReference type="SAM" id="Phobius"/>
    </source>
</evidence>
<comment type="caution">
    <text evidence="2">The sequence shown here is derived from an EMBL/GenBank/DDBJ whole genome shotgun (WGS) entry which is preliminary data.</text>
</comment>
<keyword evidence="3" id="KW-1185">Reference proteome</keyword>
<dbReference type="AlphaFoldDB" id="A0A843XV06"/>
<dbReference type="EMBL" id="NMUH01017989">
    <property type="protein sequence ID" value="MQM23794.1"/>
    <property type="molecule type" value="Genomic_DNA"/>
</dbReference>
<protein>
    <submittedName>
        <fullName evidence="2">Uncharacterized protein</fullName>
    </submittedName>
</protein>
<keyword evidence="1" id="KW-0472">Membrane</keyword>
<evidence type="ECO:0000313" key="2">
    <source>
        <dbReference type="EMBL" id="MQM23794.1"/>
    </source>
</evidence>
<organism evidence="2 3">
    <name type="scientific">Colocasia esculenta</name>
    <name type="common">Wild taro</name>
    <name type="synonym">Arum esculentum</name>
    <dbReference type="NCBI Taxonomy" id="4460"/>
    <lineage>
        <taxon>Eukaryota</taxon>
        <taxon>Viridiplantae</taxon>
        <taxon>Streptophyta</taxon>
        <taxon>Embryophyta</taxon>
        <taxon>Tracheophyta</taxon>
        <taxon>Spermatophyta</taxon>
        <taxon>Magnoliopsida</taxon>
        <taxon>Liliopsida</taxon>
        <taxon>Araceae</taxon>
        <taxon>Aroideae</taxon>
        <taxon>Colocasieae</taxon>
        <taxon>Colocasia</taxon>
    </lineage>
</organism>
<proteinExistence type="predicted"/>
<keyword evidence="1" id="KW-0812">Transmembrane</keyword>
<evidence type="ECO:0000313" key="3">
    <source>
        <dbReference type="Proteomes" id="UP000652761"/>
    </source>
</evidence>
<accession>A0A843XV06</accession>